<sequence length="93" mass="9663">MKCNASCSIFVALLAASTANGFSLGFGAGVQPRASTTRLHEQEEGAEPDADTGSTGRPNFDFSFVIPKKGIADVGTAEVSLPPILEAASWSWC</sequence>
<name>K0RKV8_THAOC</name>
<proteinExistence type="predicted"/>
<reference evidence="3 4" key="1">
    <citation type="journal article" date="2012" name="Genome Biol.">
        <title>Genome and low-iron response of an oceanic diatom adapted to chronic iron limitation.</title>
        <authorList>
            <person name="Lommer M."/>
            <person name="Specht M."/>
            <person name="Roy A.S."/>
            <person name="Kraemer L."/>
            <person name="Andreson R."/>
            <person name="Gutowska M.A."/>
            <person name="Wolf J."/>
            <person name="Bergner S.V."/>
            <person name="Schilhabel M.B."/>
            <person name="Klostermeier U.C."/>
            <person name="Beiko R.G."/>
            <person name="Rosenstiel P."/>
            <person name="Hippler M."/>
            <person name="Laroche J."/>
        </authorList>
    </citation>
    <scope>NUCLEOTIDE SEQUENCE [LARGE SCALE GENOMIC DNA]</scope>
    <source>
        <strain evidence="3 4">CCMP1005</strain>
    </source>
</reference>
<keyword evidence="4" id="KW-1185">Reference proteome</keyword>
<evidence type="ECO:0000313" key="4">
    <source>
        <dbReference type="Proteomes" id="UP000266841"/>
    </source>
</evidence>
<keyword evidence="2" id="KW-0732">Signal</keyword>
<protein>
    <submittedName>
        <fullName evidence="3">Uncharacterized protein</fullName>
    </submittedName>
</protein>
<feature type="signal peptide" evidence="2">
    <location>
        <begin position="1"/>
        <end position="21"/>
    </location>
</feature>
<organism evidence="3 4">
    <name type="scientific">Thalassiosira oceanica</name>
    <name type="common">Marine diatom</name>
    <dbReference type="NCBI Taxonomy" id="159749"/>
    <lineage>
        <taxon>Eukaryota</taxon>
        <taxon>Sar</taxon>
        <taxon>Stramenopiles</taxon>
        <taxon>Ochrophyta</taxon>
        <taxon>Bacillariophyta</taxon>
        <taxon>Coscinodiscophyceae</taxon>
        <taxon>Thalassiosirophycidae</taxon>
        <taxon>Thalassiosirales</taxon>
        <taxon>Thalassiosiraceae</taxon>
        <taxon>Thalassiosira</taxon>
    </lineage>
</organism>
<evidence type="ECO:0000313" key="3">
    <source>
        <dbReference type="EMBL" id="EJK53825.1"/>
    </source>
</evidence>
<evidence type="ECO:0000256" key="2">
    <source>
        <dbReference type="SAM" id="SignalP"/>
    </source>
</evidence>
<dbReference type="Proteomes" id="UP000266841">
    <property type="component" value="Unassembled WGS sequence"/>
</dbReference>
<feature type="region of interest" description="Disordered" evidence="1">
    <location>
        <begin position="33"/>
        <end position="59"/>
    </location>
</feature>
<dbReference type="AlphaFoldDB" id="K0RKV8"/>
<evidence type="ECO:0000256" key="1">
    <source>
        <dbReference type="SAM" id="MobiDB-lite"/>
    </source>
</evidence>
<feature type="chain" id="PRO_5003840378" evidence="2">
    <location>
        <begin position="22"/>
        <end position="93"/>
    </location>
</feature>
<accession>K0RKV8</accession>
<comment type="caution">
    <text evidence="3">The sequence shown here is derived from an EMBL/GenBank/DDBJ whole genome shotgun (WGS) entry which is preliminary data.</text>
</comment>
<feature type="non-terminal residue" evidence="3">
    <location>
        <position position="93"/>
    </location>
</feature>
<dbReference type="EMBL" id="AGNL01036941">
    <property type="protein sequence ID" value="EJK53825.1"/>
    <property type="molecule type" value="Genomic_DNA"/>
</dbReference>
<gene>
    <name evidence="3" type="ORF">THAOC_26657</name>
</gene>